<dbReference type="EMBL" id="JBBPBK010000014">
    <property type="protein sequence ID" value="KAK9270238.1"/>
    <property type="molecule type" value="Genomic_DNA"/>
</dbReference>
<keyword evidence="6" id="KW-0863">Zinc-finger</keyword>
<reference evidence="10 11" key="1">
    <citation type="journal article" date="2024" name="Plant J.">
        <title>Genome sequences and population genomics reveal climatic adaptation and genomic divergence between two closely related sweetgum species.</title>
        <authorList>
            <person name="Xu W.Q."/>
            <person name="Ren C.Q."/>
            <person name="Zhang X.Y."/>
            <person name="Comes H.P."/>
            <person name="Liu X.H."/>
            <person name="Li Y.G."/>
            <person name="Kettle C.J."/>
            <person name="Jalonen R."/>
            <person name="Gaisberger H."/>
            <person name="Ma Y.Z."/>
            <person name="Qiu Y.X."/>
        </authorList>
    </citation>
    <scope>NUCLEOTIDE SEQUENCE [LARGE SCALE GENOMIC DNA]</scope>
    <source>
        <strain evidence="10">Hangzhou</strain>
    </source>
</reference>
<dbReference type="InterPro" id="IPR037472">
    <property type="entry name" value="MBD8"/>
</dbReference>
<dbReference type="PROSITE" id="PS00028">
    <property type="entry name" value="ZINC_FINGER_C2H2_1"/>
    <property type="match status" value="2"/>
</dbReference>
<name>A0AAP0R6V7_LIQFO</name>
<evidence type="ECO:0000259" key="8">
    <source>
        <dbReference type="PROSITE" id="PS50157"/>
    </source>
</evidence>
<dbReference type="Gene3D" id="3.30.160.60">
    <property type="entry name" value="Classic Zinc Finger"/>
    <property type="match status" value="1"/>
</dbReference>
<feature type="domain" description="C2H2-type" evidence="8">
    <location>
        <begin position="457"/>
        <end position="484"/>
    </location>
</feature>
<dbReference type="SMART" id="SM00355">
    <property type="entry name" value="ZnF_C2H2"/>
    <property type="match status" value="2"/>
</dbReference>
<feature type="region of interest" description="Disordered" evidence="7">
    <location>
        <begin position="792"/>
        <end position="824"/>
    </location>
</feature>
<evidence type="ECO:0000313" key="10">
    <source>
        <dbReference type="EMBL" id="KAK9270238.1"/>
    </source>
</evidence>
<keyword evidence="6" id="KW-0862">Zinc</keyword>
<keyword evidence="11" id="KW-1185">Reference proteome</keyword>
<accession>A0AAP0R6V7</accession>
<organism evidence="10 11">
    <name type="scientific">Liquidambar formosana</name>
    <name type="common">Formosan gum</name>
    <dbReference type="NCBI Taxonomy" id="63359"/>
    <lineage>
        <taxon>Eukaryota</taxon>
        <taxon>Viridiplantae</taxon>
        <taxon>Streptophyta</taxon>
        <taxon>Embryophyta</taxon>
        <taxon>Tracheophyta</taxon>
        <taxon>Spermatophyta</taxon>
        <taxon>Magnoliopsida</taxon>
        <taxon>eudicotyledons</taxon>
        <taxon>Gunneridae</taxon>
        <taxon>Pentapetalae</taxon>
        <taxon>Saxifragales</taxon>
        <taxon>Altingiaceae</taxon>
        <taxon>Liquidambar</taxon>
    </lineage>
</organism>
<feature type="region of interest" description="Disordered" evidence="7">
    <location>
        <begin position="850"/>
        <end position="870"/>
    </location>
</feature>
<evidence type="ECO:0000256" key="2">
    <source>
        <dbReference type="ARBA" id="ARBA00023015"/>
    </source>
</evidence>
<dbReference type="PROSITE" id="PS50982">
    <property type="entry name" value="MBD"/>
    <property type="match status" value="1"/>
</dbReference>
<feature type="domain" description="MBD" evidence="9">
    <location>
        <begin position="276"/>
        <end position="349"/>
    </location>
</feature>
<keyword evidence="4" id="KW-0804">Transcription</keyword>
<comment type="caution">
    <text evidence="10">The sequence shown here is derived from an EMBL/GenBank/DDBJ whole genome shotgun (WGS) entry which is preliminary data.</text>
</comment>
<dbReference type="Proteomes" id="UP001415857">
    <property type="component" value="Unassembled WGS sequence"/>
</dbReference>
<dbReference type="GO" id="GO:0003677">
    <property type="term" value="F:DNA binding"/>
    <property type="evidence" value="ECO:0007669"/>
    <property type="project" value="UniProtKB-KW"/>
</dbReference>
<evidence type="ECO:0000256" key="5">
    <source>
        <dbReference type="ARBA" id="ARBA00023242"/>
    </source>
</evidence>
<evidence type="ECO:0000256" key="7">
    <source>
        <dbReference type="SAM" id="MobiDB-lite"/>
    </source>
</evidence>
<proteinExistence type="predicted"/>
<dbReference type="SUPFAM" id="SSF54171">
    <property type="entry name" value="DNA-binding domain"/>
    <property type="match status" value="1"/>
</dbReference>
<evidence type="ECO:0000256" key="1">
    <source>
        <dbReference type="ARBA" id="ARBA00004123"/>
    </source>
</evidence>
<dbReference type="Pfam" id="PF01429">
    <property type="entry name" value="MBD"/>
    <property type="match status" value="1"/>
</dbReference>
<dbReference type="InterPro" id="IPR016177">
    <property type="entry name" value="DNA-bd_dom_sf"/>
</dbReference>
<sequence length="1329" mass="145683">MASAAVDAPSDRLHVEALPLIDLRLLSQSELHALSLSSASAAADLRRCDDVVIPKIDRSVFNESAGSRKQTYSRLRLAPRKPEISASSTIPRRISKSHSEQAIDDLEREENHKIVGLLKELFAAETQNCGDDDLIPIRVEYGESVPKLSNAVFQTVTVDVASTSVMKRKRGRPRKYEKAIVVCENVDDGAKGEDGGDKAVVLGENGANGDKAEDREREMLNKNGVAVDVAGLANAEDPFGPELKRRTEGMETEAELLGFLSGLEGRWGSRRKKRKLVEAGDFGDVLPKGWKLLLCLKKKEGRAWLICRRYISPNGREFISCKEVSLYLLSFFGPHDAIQPNSAIGNESIQLDDTMSSGNLAADFDGGNKGDDDLACYSSTPIASVSIDHEKQVSALKIGNLGEVQAGDIFKCHKCTMTFEEKDDLLHHLLSSHKKTAKRRKLGTSISDGVIVKDGKYECQFCHKIFHEKHRYNGHVGIHVKNYVKNVEASPGVITMQKSVDPVFSSGVPPIVSGMQISIATNSASIANTFNARANDCLNFAYPHSKLKAGSTVETYIDKFNLELNSLSEETQDMKGHGSDKIIVEESHGKRDRDYKMGNDQLGKVDEAACIVAAEFNCCLGADTALSNNENNNLCETIDETNVPKCTANGAGQKRSSESCLLTFSGNYCGVENNANGVFTSLMEEPKQDIGSESCSLTPYSIEKTCRTKSIADRLITSSTEELKVDDGEKFRLKVDDGEKFRTNESLFGPDEDVASEFKLQGSPGSCSFGNEQKHGFGNNVNGVFTSIMVDSKEESGSERGLLTPPNDEQTRGVDSNGNRVSTSTLDEPTFEAVDNAANKEPIIVFGSSHAERDEDTVTSVEQERSSESCSRISSGNEQICVVDNRMNRASTCTVKESSEEKGYEGSLLTLSGNEKTYGVEQNVNEVSAGPVEELEFVEFQKTRKSELVIDFCNSQSGLDVDFVTSFDQERSSDCSLVPPGNEQTFGGQTSVTEFYYNTVEKPNQERVSERGFLIPARNEQSSKNNVKKVSNTMEELKLDEVNNSWNSDLTIALGSSRTGLDTDVVNRGFESRPLVFSGNEQTFGIENNVTGVYNSIVDKPNEERACGRSLLSLFGNEQTCGVEKNLNRVYTGTMWEGHRLDAVESSGKNELMIGFGNSHARPEEDVVADAMWRTDEENVLQRGLADSSLPMVQSSSCFPTFDLISDKGENELFSGQKFDSISGFEGLRSGSMEQPEYSFFTAQTNSLPEDSKVSSYDSEMDQGFDSSVWIGKEALLPKIASRNQSIAICVWCRNEFHQEAVNSGTQTGSFGFWCPTCKAKVSGQHSVL</sequence>
<dbReference type="PANTHER" id="PTHR37701">
    <property type="entry name" value="METHYL-CPG-BINDING DOMAIN-CONTAINING PROTEIN 8"/>
    <property type="match status" value="1"/>
</dbReference>
<evidence type="ECO:0000259" key="9">
    <source>
        <dbReference type="PROSITE" id="PS50982"/>
    </source>
</evidence>
<keyword evidence="6" id="KW-0479">Metal-binding</keyword>
<feature type="domain" description="C2H2-type" evidence="8">
    <location>
        <begin position="410"/>
        <end position="438"/>
    </location>
</feature>
<dbReference type="InterPro" id="IPR001739">
    <property type="entry name" value="Methyl_CpG_DNA-bd"/>
</dbReference>
<dbReference type="GO" id="GO:0005634">
    <property type="term" value="C:nucleus"/>
    <property type="evidence" value="ECO:0007669"/>
    <property type="project" value="UniProtKB-SubCell"/>
</dbReference>
<dbReference type="GO" id="GO:0008270">
    <property type="term" value="F:zinc ion binding"/>
    <property type="evidence" value="ECO:0007669"/>
    <property type="project" value="UniProtKB-KW"/>
</dbReference>
<dbReference type="InterPro" id="IPR013087">
    <property type="entry name" value="Znf_C2H2_type"/>
</dbReference>
<dbReference type="PROSITE" id="PS50157">
    <property type="entry name" value="ZINC_FINGER_C2H2_2"/>
    <property type="match status" value="2"/>
</dbReference>
<protein>
    <recommendedName>
        <fullName evidence="12">Methyl-CpG-binding domain-containing protein 8</fullName>
    </recommendedName>
</protein>
<evidence type="ECO:0008006" key="12">
    <source>
        <dbReference type="Google" id="ProtNLM"/>
    </source>
</evidence>
<gene>
    <name evidence="10" type="ORF">L1049_025815</name>
</gene>
<evidence type="ECO:0000313" key="11">
    <source>
        <dbReference type="Proteomes" id="UP001415857"/>
    </source>
</evidence>
<evidence type="ECO:0000256" key="4">
    <source>
        <dbReference type="ARBA" id="ARBA00023163"/>
    </source>
</evidence>
<feature type="compositionally biased region" description="Polar residues" evidence="7">
    <location>
        <begin position="813"/>
        <end position="824"/>
    </location>
</feature>
<dbReference type="PANTHER" id="PTHR37701:SF13">
    <property type="entry name" value="C2H2-TYPE DOMAIN-CONTAINING PROTEIN"/>
    <property type="match status" value="1"/>
</dbReference>
<keyword evidence="5" id="KW-0539">Nucleus</keyword>
<evidence type="ECO:0000256" key="6">
    <source>
        <dbReference type="PROSITE-ProRule" id="PRU00042"/>
    </source>
</evidence>
<evidence type="ECO:0000256" key="3">
    <source>
        <dbReference type="ARBA" id="ARBA00023125"/>
    </source>
</evidence>
<keyword evidence="2" id="KW-0805">Transcription regulation</keyword>
<comment type="subcellular location">
    <subcellularLocation>
        <location evidence="1">Nucleus</location>
    </subcellularLocation>
</comment>
<keyword evidence="3" id="KW-0238">DNA-binding</keyword>